<dbReference type="AlphaFoldDB" id="A0AAW7PVB4"/>
<proteinExistence type="predicted"/>
<comment type="caution">
    <text evidence="1">The sequence shown here is derived from an EMBL/GenBank/DDBJ whole genome shotgun (WGS) entry which is preliminary data.</text>
</comment>
<dbReference type="EMBL" id="JAPZCX010000001">
    <property type="protein sequence ID" value="MDN5069415.1"/>
    <property type="molecule type" value="Genomic_DNA"/>
</dbReference>
<reference evidence="1" key="2">
    <citation type="journal article" date="2023" name="Microorganisms">
        <title>Genomic Characterization of Arcobacter butzleri Strains Isolated from Various Sources in Lithuania.</title>
        <authorList>
            <person name="Uljanovas D."/>
            <person name="Golz G."/>
            <person name="Fleischmann S."/>
            <person name="Kudirkiene E."/>
            <person name="Kasetiene N."/>
            <person name="Grineviciene A."/>
            <person name="Tamuleviciene E."/>
            <person name="Aksomaitiene J."/>
            <person name="Alter T."/>
            <person name="Malakauskas M."/>
        </authorList>
    </citation>
    <scope>NUCLEOTIDE SEQUENCE</scope>
    <source>
        <strain evidence="1">RCM69</strain>
    </source>
</reference>
<accession>A0AAW7PVB4</accession>
<reference evidence="1" key="1">
    <citation type="submission" date="2022-12" db="EMBL/GenBank/DDBJ databases">
        <authorList>
            <person name="Uljanovas D."/>
        </authorList>
    </citation>
    <scope>NUCLEOTIDE SEQUENCE</scope>
    <source>
        <strain evidence="1">RCM69</strain>
    </source>
</reference>
<sequence length="97" mass="11304">MRRTKSVHTEPILNPIFLDSNFLRYLDGEQLKVIGAILTCKQYEQFSPTNNKFIAFLSGFDNEKKVENIKKSLIDIGLLKIDMSLDLTNWERRVTKL</sequence>
<name>A0AAW7PVB4_9BACT</name>
<organism evidence="1 2">
    <name type="scientific">Aliarcobacter butzleri</name>
    <dbReference type="NCBI Taxonomy" id="28197"/>
    <lineage>
        <taxon>Bacteria</taxon>
        <taxon>Pseudomonadati</taxon>
        <taxon>Campylobacterota</taxon>
        <taxon>Epsilonproteobacteria</taxon>
        <taxon>Campylobacterales</taxon>
        <taxon>Arcobacteraceae</taxon>
        <taxon>Aliarcobacter</taxon>
    </lineage>
</organism>
<evidence type="ECO:0000313" key="1">
    <source>
        <dbReference type="EMBL" id="MDN5069415.1"/>
    </source>
</evidence>
<evidence type="ECO:0000313" key="2">
    <source>
        <dbReference type="Proteomes" id="UP001170288"/>
    </source>
</evidence>
<dbReference type="Proteomes" id="UP001170288">
    <property type="component" value="Unassembled WGS sequence"/>
</dbReference>
<protein>
    <submittedName>
        <fullName evidence="1">Uncharacterized protein</fullName>
    </submittedName>
</protein>
<gene>
    <name evidence="1" type="ORF">O8C76_00040</name>
</gene>
<dbReference type="RefSeq" id="WP_301371798.1">
    <property type="nucleotide sequence ID" value="NZ_JAPRAE010000008.1"/>
</dbReference>